<evidence type="ECO:0000313" key="2">
    <source>
        <dbReference type="Proteomes" id="UP000682892"/>
    </source>
</evidence>
<name>J9HYD0_AEDAE</name>
<dbReference type="HOGENOM" id="CLU_1998123_0_0_1"/>
<reference evidence="1" key="2">
    <citation type="journal article" date="2007" name="Science">
        <title>Genome sequence of Aedes aegypti, a major arbovirus vector.</title>
        <authorList>
            <person name="Nene V."/>
            <person name="Wortman J.R."/>
            <person name="Lawson D."/>
            <person name="Haas B."/>
            <person name="Kodira C."/>
            <person name="Tu Z.J."/>
            <person name="Loftus B."/>
            <person name="Xi Z."/>
            <person name="Megy K."/>
            <person name="Grabherr M."/>
            <person name="Ren Q."/>
            <person name="Zdobnov E.M."/>
            <person name="Lobo N.F."/>
            <person name="Campbell K.S."/>
            <person name="Brown S.E."/>
            <person name="Bonaldo M.F."/>
            <person name="Zhu J."/>
            <person name="Sinkins S.P."/>
            <person name="Hogenkamp D.G."/>
            <person name="Amedeo P."/>
            <person name="Arensburger P."/>
            <person name="Atkinson P.W."/>
            <person name="Bidwell S."/>
            <person name="Biedler J."/>
            <person name="Birney E."/>
            <person name="Bruggner R.V."/>
            <person name="Costas J."/>
            <person name="Coy M.R."/>
            <person name="Crabtree J."/>
            <person name="Crawford M."/>
            <person name="Debruyn B."/>
            <person name="Decaprio D."/>
            <person name="Eiglmeier K."/>
            <person name="Eisenstadt E."/>
            <person name="El-Dorry H."/>
            <person name="Gelbart W.M."/>
            <person name="Gomes S.L."/>
            <person name="Hammond M."/>
            <person name="Hannick L.I."/>
            <person name="Hogan J.R."/>
            <person name="Holmes M.H."/>
            <person name="Jaffe D."/>
            <person name="Johnston J.S."/>
            <person name="Kennedy R.C."/>
            <person name="Koo H."/>
            <person name="Kravitz S."/>
            <person name="Kriventseva E.V."/>
            <person name="Kulp D."/>
            <person name="Labutti K."/>
            <person name="Lee E."/>
            <person name="Li S."/>
            <person name="Lovin D.D."/>
            <person name="Mao C."/>
            <person name="Mauceli E."/>
            <person name="Menck C.F."/>
            <person name="Miller J.R."/>
            <person name="Montgomery P."/>
            <person name="Mori A."/>
            <person name="Nascimento A.L."/>
            <person name="Naveira H.F."/>
            <person name="Nusbaum C."/>
            <person name="O'leary S."/>
            <person name="Orvis J."/>
            <person name="Pertea M."/>
            <person name="Quesneville H."/>
            <person name="Reidenbach K.R."/>
            <person name="Rogers Y.H."/>
            <person name="Roth C.W."/>
            <person name="Schneider J.R."/>
            <person name="Schatz M."/>
            <person name="Shumway M."/>
            <person name="Stanke M."/>
            <person name="Stinson E.O."/>
            <person name="Tubio J.M."/>
            <person name="Vanzee J.P."/>
            <person name="Verjovski-Almeida S."/>
            <person name="Werner D."/>
            <person name="White O."/>
            <person name="Wyder S."/>
            <person name="Zeng Q."/>
            <person name="Zhao Q."/>
            <person name="Zhao Y."/>
            <person name="Hill C.A."/>
            <person name="Raikhel A.S."/>
            <person name="Soares M.B."/>
            <person name="Knudson D.L."/>
            <person name="Lee N.H."/>
            <person name="Galagan J."/>
            <person name="Salzberg S.L."/>
            <person name="Paulsen I.T."/>
            <person name="Dimopoulos G."/>
            <person name="Collins F.H."/>
            <person name="Birren B."/>
            <person name="Fraser-Liggett C.M."/>
            <person name="Severson D.W."/>
        </authorList>
    </citation>
    <scope>NUCLEOTIDE SEQUENCE [LARGE SCALE GENOMIC DNA]</scope>
    <source>
        <strain evidence="1">Liverpool</strain>
    </source>
</reference>
<dbReference type="AlphaFoldDB" id="J9HYD0"/>
<evidence type="ECO:0000313" key="1">
    <source>
        <dbReference type="EMBL" id="EJY57485.1"/>
    </source>
</evidence>
<reference evidence="1" key="1">
    <citation type="submission" date="2005-10" db="EMBL/GenBank/DDBJ databases">
        <authorList>
            <person name="Loftus B.J."/>
            <person name="Nene V.M."/>
            <person name="Hannick L.I."/>
            <person name="Bidwell S."/>
            <person name="Haas B."/>
            <person name="Amedeo P."/>
            <person name="Orvis J."/>
            <person name="Wortman J.R."/>
            <person name="White O.R."/>
            <person name="Salzberg S."/>
            <person name="Shumway M."/>
            <person name="Koo H."/>
            <person name="Zhao Y."/>
            <person name="Holmes M."/>
            <person name="Miller J."/>
            <person name="Schatz M."/>
            <person name="Pop M."/>
            <person name="Pai G."/>
            <person name="Utterback T."/>
            <person name="Rogers Y.-H."/>
            <person name="Kravitz S."/>
            <person name="Fraser C.M."/>
        </authorList>
    </citation>
    <scope>NUCLEOTIDE SEQUENCE</scope>
    <source>
        <strain evidence="1">Liverpool</strain>
    </source>
</reference>
<dbReference type="Proteomes" id="UP000682892">
    <property type="component" value="Unassembled WGS sequence"/>
</dbReference>
<organism evidence="1 2">
    <name type="scientific">Aedes aegypti</name>
    <name type="common">Yellowfever mosquito</name>
    <name type="synonym">Culex aegypti</name>
    <dbReference type="NCBI Taxonomy" id="7159"/>
    <lineage>
        <taxon>Eukaryota</taxon>
        <taxon>Metazoa</taxon>
        <taxon>Ecdysozoa</taxon>
        <taxon>Arthropoda</taxon>
        <taxon>Hexapoda</taxon>
        <taxon>Insecta</taxon>
        <taxon>Pterygota</taxon>
        <taxon>Neoptera</taxon>
        <taxon>Endopterygota</taxon>
        <taxon>Diptera</taxon>
        <taxon>Nematocera</taxon>
        <taxon>Culicoidea</taxon>
        <taxon>Culicidae</taxon>
        <taxon>Culicinae</taxon>
        <taxon>Aedini</taxon>
        <taxon>Aedes</taxon>
        <taxon>Stegomyia</taxon>
    </lineage>
</organism>
<dbReference type="PaxDb" id="7159-AAEL017273-PA"/>
<reference evidence="1" key="3">
    <citation type="submission" date="2012-09" db="EMBL/GenBank/DDBJ databases">
        <authorList>
            <consortium name="VectorBase"/>
        </authorList>
    </citation>
    <scope>NUCLEOTIDE SEQUENCE</scope>
    <source>
        <strain evidence="1">Liverpool</strain>
    </source>
</reference>
<proteinExistence type="predicted"/>
<accession>J9HYD0</accession>
<protein>
    <submittedName>
        <fullName evidence="1">AAEL017273-PA</fullName>
    </submittedName>
</protein>
<feature type="non-terminal residue" evidence="1">
    <location>
        <position position="125"/>
    </location>
</feature>
<feature type="non-terminal residue" evidence="1">
    <location>
        <position position="1"/>
    </location>
</feature>
<dbReference type="EMBL" id="CH477272">
    <property type="protein sequence ID" value="EJY57485.1"/>
    <property type="molecule type" value="Genomic_DNA"/>
</dbReference>
<gene>
    <name evidence="1" type="ORF">AaeL_AAEL017273</name>
</gene>
<sequence length="125" mass="13549">LHRRLIVRPFDLRIQLSSTSKTSTPDTVTNQLEASLKLEVDSRLSAKLLLPYKLLALASGWSATGRWCCWSLDWLGPATPAGTFTPMEATEGRPTEGLTKLFGAFGGILSVFLFRHPGTSGSSLA</sequence>